<keyword evidence="4" id="KW-1185">Reference proteome</keyword>
<feature type="region of interest" description="Disordered" evidence="2">
    <location>
        <begin position="77"/>
        <end position="126"/>
    </location>
</feature>
<feature type="region of interest" description="Disordered" evidence="2">
    <location>
        <begin position="447"/>
        <end position="467"/>
    </location>
</feature>
<sequence length="515" mass="59536">MKNLLEITIQQLEKEINEIKKNHDKELAELTRDLMREEMNKDMRLSRLSPRNTFNLAFELSTIELTKNQTNELVQYFNSPTTNSPTTNSPTTNSPTTNSPTTNSPTTNPSLKKRSSGYFPYSSETNPSEVARARLSILERSYQLQIDNLEKRTRQAETRRELLNNQLSPQLKFKTPSRKTRRASEGSSNRPLLMVRNNSFKSSSRPSEIFSSFGSSFNLEDLAEEDTILGAYAKKTQTLLAEKPEQILGTENNLSQKENKSEKHKNCRLKDRIIAELEREVFSLKQNAIIKEKISNYKSKDKEITDASFARWLRDIKRMTTERFLNEGDEERLRDEYQVYQQTVDFPALMKKKSGDYGVVEDLKAKIEELETELFQAGADLENLNEQIEKEAGVTFKLRKENIGMMQKIFKLEKKKPCEVWQHKDLERRLANTRKALEIDKLKAKLGEENSTNSSDNESDNEEVNINPKIIDNRKTLGFSRLINKLNQLPSPGMTNYPSYKLGQYNAHRNDPINQ</sequence>
<feature type="region of interest" description="Disordered" evidence="2">
    <location>
        <begin position="161"/>
        <end position="188"/>
    </location>
</feature>
<evidence type="ECO:0000313" key="3">
    <source>
        <dbReference type="EMBL" id="CAI2193207.1"/>
    </source>
</evidence>
<dbReference type="AlphaFoldDB" id="A0A9W4T7G6"/>
<feature type="compositionally biased region" description="Low complexity" evidence="2">
    <location>
        <begin position="78"/>
        <end position="110"/>
    </location>
</feature>
<accession>A0A9W4T7G6</accession>
<evidence type="ECO:0000256" key="1">
    <source>
        <dbReference type="SAM" id="Coils"/>
    </source>
</evidence>
<evidence type="ECO:0000256" key="2">
    <source>
        <dbReference type="SAM" id="MobiDB-lite"/>
    </source>
</evidence>
<feature type="coiled-coil region" evidence="1">
    <location>
        <begin position="2"/>
        <end position="40"/>
    </location>
</feature>
<name>A0A9W4T7G6_9GLOM</name>
<gene>
    <name evidence="3" type="ORF">FWILDA_LOCUS15958</name>
</gene>
<evidence type="ECO:0000313" key="4">
    <source>
        <dbReference type="Proteomes" id="UP001153678"/>
    </source>
</evidence>
<feature type="non-terminal residue" evidence="3">
    <location>
        <position position="1"/>
    </location>
</feature>
<dbReference type="EMBL" id="CAMKVN010009224">
    <property type="protein sequence ID" value="CAI2193207.1"/>
    <property type="molecule type" value="Genomic_DNA"/>
</dbReference>
<dbReference type="Proteomes" id="UP001153678">
    <property type="component" value="Unassembled WGS sequence"/>
</dbReference>
<comment type="caution">
    <text evidence="3">The sequence shown here is derived from an EMBL/GenBank/DDBJ whole genome shotgun (WGS) entry which is preliminary data.</text>
</comment>
<keyword evidence="1" id="KW-0175">Coiled coil</keyword>
<proteinExistence type="predicted"/>
<reference evidence="3" key="1">
    <citation type="submission" date="2022-08" db="EMBL/GenBank/DDBJ databases">
        <authorList>
            <person name="Kallberg Y."/>
            <person name="Tangrot J."/>
            <person name="Rosling A."/>
        </authorList>
    </citation>
    <scope>NUCLEOTIDE SEQUENCE</scope>
    <source>
        <strain evidence="3">Wild A</strain>
    </source>
</reference>
<organism evidence="3 4">
    <name type="scientific">Funneliformis geosporum</name>
    <dbReference type="NCBI Taxonomy" id="1117311"/>
    <lineage>
        <taxon>Eukaryota</taxon>
        <taxon>Fungi</taxon>
        <taxon>Fungi incertae sedis</taxon>
        <taxon>Mucoromycota</taxon>
        <taxon>Glomeromycotina</taxon>
        <taxon>Glomeromycetes</taxon>
        <taxon>Glomerales</taxon>
        <taxon>Glomeraceae</taxon>
        <taxon>Funneliformis</taxon>
    </lineage>
</organism>
<protein>
    <submittedName>
        <fullName evidence="3">15737_t:CDS:1</fullName>
    </submittedName>
</protein>
<feature type="coiled-coil region" evidence="1">
    <location>
        <begin position="360"/>
        <end position="387"/>
    </location>
</feature>